<reference evidence="3 4" key="1">
    <citation type="submission" date="2024-03" db="EMBL/GenBank/DDBJ databases">
        <title>Complete genome sequence of the green alga Chloropicon roscoffensis RCC1871.</title>
        <authorList>
            <person name="Lemieux C."/>
            <person name="Pombert J.-F."/>
            <person name="Otis C."/>
            <person name="Turmel M."/>
        </authorList>
    </citation>
    <scope>NUCLEOTIDE SEQUENCE [LARGE SCALE GENOMIC DNA]</scope>
    <source>
        <strain evidence="3 4">RCC1871</strain>
    </source>
</reference>
<evidence type="ECO:0000256" key="1">
    <source>
        <dbReference type="SAM" id="Coils"/>
    </source>
</evidence>
<name>A0AAX4PI93_9CHLO</name>
<evidence type="ECO:0000313" key="4">
    <source>
        <dbReference type="Proteomes" id="UP001472866"/>
    </source>
</evidence>
<protein>
    <submittedName>
        <fullName evidence="3">Uncharacterized protein</fullName>
    </submittedName>
</protein>
<sequence length="428" mass="46330">MVRGMDVEARESLPATVPDETVLKTIEVRSHLYPAQDGIFEKKKRSLANGALALHDSSVNGQRLRPGLPSLAESAAVEADAKAKAEVAKARVAEAVAVEAEAKARVAEAEVDAKVRAAEAEAEAKARAAKADARAAQDEAEAKARAAEAEAEVKARIADAEAVEAEAKARVAESAAVEADAKAKAEVAKARAADANARAAEAEASAKVRVAKAQSLKADISIFKLRRELDVVGVPLDGGDEEQRSGTVLLEDLDFNEKKSSSRSGTVLLEDLEFNEKKSSSSSGTVPLEDLEFNEKENSSTQSQSFPEDGSKKKKTRFEVPWQDVALYTDTKHMLTPSGDFSNQLFFPEDTIIVIIGLSACGRRRHLKARVTGKWKMRQAVPKWAEGMANYEQHAPRLFEIVYCASTKIDWVVFEEEKIAGVQMLRNS</sequence>
<feature type="region of interest" description="Disordered" evidence="2">
    <location>
        <begin position="294"/>
        <end position="315"/>
    </location>
</feature>
<evidence type="ECO:0000256" key="2">
    <source>
        <dbReference type="SAM" id="MobiDB-lite"/>
    </source>
</evidence>
<gene>
    <name evidence="3" type="ORF">HKI87_12g71110</name>
</gene>
<accession>A0AAX4PI93</accession>
<dbReference type="AlphaFoldDB" id="A0AAX4PI93"/>
<feature type="coiled-coil region" evidence="1">
    <location>
        <begin position="90"/>
        <end position="205"/>
    </location>
</feature>
<keyword evidence="1" id="KW-0175">Coiled coil</keyword>
<dbReference type="Proteomes" id="UP001472866">
    <property type="component" value="Chromosome 12"/>
</dbReference>
<organism evidence="3 4">
    <name type="scientific">Chloropicon roscoffensis</name>
    <dbReference type="NCBI Taxonomy" id="1461544"/>
    <lineage>
        <taxon>Eukaryota</taxon>
        <taxon>Viridiplantae</taxon>
        <taxon>Chlorophyta</taxon>
        <taxon>Chloropicophyceae</taxon>
        <taxon>Chloropicales</taxon>
        <taxon>Chloropicaceae</taxon>
        <taxon>Chloropicon</taxon>
    </lineage>
</organism>
<evidence type="ECO:0000313" key="3">
    <source>
        <dbReference type="EMBL" id="WZN65551.1"/>
    </source>
</evidence>
<proteinExistence type="predicted"/>
<keyword evidence="4" id="KW-1185">Reference proteome</keyword>
<dbReference type="EMBL" id="CP151512">
    <property type="protein sequence ID" value="WZN65551.1"/>
    <property type="molecule type" value="Genomic_DNA"/>
</dbReference>